<dbReference type="Proteomes" id="UP000053127">
    <property type="component" value="Unassembled WGS sequence"/>
</dbReference>
<evidence type="ECO:0000313" key="1">
    <source>
        <dbReference type="EMBL" id="KUN00122.1"/>
    </source>
</evidence>
<gene>
    <name evidence="1" type="ORF">AQI95_35785</name>
</gene>
<sequence length="99" mass="10463">MGPARGGTVQYFALVSHGFTRHQDAAAGPELLINAAPGEMLPSRPGQASHTVPRHLWLTEAEARSLESRLHAMAAEPHPTAPAHGEPYGLLVSLPGVRS</sequence>
<dbReference type="OrthoDB" id="7945987at2"/>
<organism evidence="1 2">
    <name type="scientific">Streptomyces yokosukanensis</name>
    <dbReference type="NCBI Taxonomy" id="67386"/>
    <lineage>
        <taxon>Bacteria</taxon>
        <taxon>Bacillati</taxon>
        <taxon>Actinomycetota</taxon>
        <taxon>Actinomycetes</taxon>
        <taxon>Kitasatosporales</taxon>
        <taxon>Streptomycetaceae</taxon>
        <taxon>Streptomyces</taxon>
    </lineage>
</organism>
<comment type="caution">
    <text evidence="1">The sequence shown here is derived from an EMBL/GenBank/DDBJ whole genome shotgun (WGS) entry which is preliminary data.</text>
</comment>
<evidence type="ECO:0000313" key="2">
    <source>
        <dbReference type="Proteomes" id="UP000053127"/>
    </source>
</evidence>
<dbReference type="AlphaFoldDB" id="A0A101NVI8"/>
<protein>
    <submittedName>
        <fullName evidence="1">Uncharacterized protein</fullName>
    </submittedName>
</protein>
<keyword evidence="2" id="KW-1185">Reference proteome</keyword>
<dbReference type="RefSeq" id="WP_067133990.1">
    <property type="nucleotide sequence ID" value="NZ_KQ948224.1"/>
</dbReference>
<accession>A0A101NVI8</accession>
<reference evidence="1 2" key="1">
    <citation type="submission" date="2015-10" db="EMBL/GenBank/DDBJ databases">
        <title>Draft genome sequence of Streptomyces yokosukanensis DSM 40224, type strain for the species Streptomyces yokosukanensis.</title>
        <authorList>
            <person name="Ruckert C."/>
            <person name="Winkler A."/>
            <person name="Kalinowski J."/>
            <person name="Kampfer P."/>
            <person name="Glaeser S."/>
        </authorList>
    </citation>
    <scope>NUCLEOTIDE SEQUENCE [LARGE SCALE GENOMIC DNA]</scope>
    <source>
        <strain evidence="1 2">DSM 40224</strain>
    </source>
</reference>
<proteinExistence type="predicted"/>
<name>A0A101NVI8_9ACTN</name>
<dbReference type="EMBL" id="LMWN01000058">
    <property type="protein sequence ID" value="KUN00122.1"/>
    <property type="molecule type" value="Genomic_DNA"/>
</dbReference>